<dbReference type="InterPro" id="IPR000719">
    <property type="entry name" value="Prot_kinase_dom"/>
</dbReference>
<feature type="binding site" evidence="5">
    <location>
        <position position="153"/>
    </location>
    <ligand>
        <name>ATP</name>
        <dbReference type="ChEBI" id="CHEBI:30616"/>
    </ligand>
</feature>
<dbReference type="AlphaFoldDB" id="A0A812SDP5"/>
<evidence type="ECO:0000256" key="1">
    <source>
        <dbReference type="ARBA" id="ARBA00022741"/>
    </source>
</evidence>
<dbReference type="SMART" id="SM00220">
    <property type="entry name" value="S_TKc"/>
    <property type="match status" value="1"/>
</dbReference>
<feature type="domain" description="Protein kinase" evidence="6">
    <location>
        <begin position="120"/>
        <end position="408"/>
    </location>
</feature>
<reference evidence="8" key="1">
    <citation type="submission" date="2021-02" db="EMBL/GenBank/DDBJ databases">
        <authorList>
            <person name="Dougan E. K."/>
            <person name="Rhodes N."/>
            <person name="Thang M."/>
            <person name="Chan C."/>
        </authorList>
    </citation>
    <scope>NUCLEOTIDE SEQUENCE</scope>
</reference>
<evidence type="ECO:0000256" key="2">
    <source>
        <dbReference type="ARBA" id="ARBA00022837"/>
    </source>
</evidence>
<dbReference type="EMBL" id="CAJNDS010002447">
    <property type="protein sequence ID" value="CAE7479621.1"/>
    <property type="molecule type" value="Genomic_DNA"/>
</dbReference>
<dbReference type="Gene3D" id="1.10.238.10">
    <property type="entry name" value="EF-hand"/>
    <property type="match status" value="1"/>
</dbReference>
<sequence length="602" mass="66307">MGQAPSQSSAEAVNARDSSLPAGGFQSGLYSFLLGCTTPCSDAGFGESSGSLAKVVQHCCIASEREGVLELVEQHRVIGDAVTLIEDNAWSAPMGTEILEGCRRKLHSRPQTDRRFEEIYKLGYQIGEGSFGNVHKASANSPAGAKARTVAVKVFSLGSPIASPQAKIESEESKRKFSSFVSEYAMLSRLDHPQIIRMHESFQTASDLHLVLEMCQGGELYALLVRRIKEENSGGHGLLEEDVRVFFRQMLWAVGYLHSRRIVHRDIKPENFLVYGEPGEPQADVLKLCDFGTAMLLTDQKPRSMVNIGTLSYTAPEVYMRKGADLPADTWSLGVVLYVMLTGTNPFRAGKDTSKQDTVKKIKTGEFATQRPGWLKVSENGQDLVRKLLVLGEDKRLTCVQAQKHEWLLAARRMSLPPDEEEPETLAVTVVRLLRQMQRLEDPQRYALLTCALGATEADLPQPSAWRLLFLGLDQDSDGVLSMEELTSGLRKLAGVPRAEVSDDELNTAAKAADVDGSGNIDWAEWLAVGLLSAELSQADVLLETAHRLLCRLWSENSTNDVVLAIWKFAQELRPQQQKEAGKVPLSIADLRLVLTSCQGQK</sequence>
<dbReference type="Pfam" id="PF00069">
    <property type="entry name" value="Pkinase"/>
    <property type="match status" value="1"/>
</dbReference>
<keyword evidence="2" id="KW-0106">Calcium</keyword>
<dbReference type="PROSITE" id="PS50222">
    <property type="entry name" value="EF_HAND_2"/>
    <property type="match status" value="2"/>
</dbReference>
<keyword evidence="1 5" id="KW-0547">Nucleotide-binding</keyword>
<evidence type="ECO:0000259" key="6">
    <source>
        <dbReference type="PROSITE" id="PS50011"/>
    </source>
</evidence>
<dbReference type="InterPro" id="IPR018247">
    <property type="entry name" value="EF_Hand_1_Ca_BS"/>
</dbReference>
<keyword evidence="9" id="KW-1185">Reference proteome</keyword>
<accession>A0A812SDP5</accession>
<dbReference type="InterPro" id="IPR011009">
    <property type="entry name" value="Kinase-like_dom_sf"/>
</dbReference>
<evidence type="ECO:0000256" key="5">
    <source>
        <dbReference type="PROSITE-ProRule" id="PRU10141"/>
    </source>
</evidence>
<dbReference type="GO" id="GO:0005509">
    <property type="term" value="F:calcium ion binding"/>
    <property type="evidence" value="ECO:0007669"/>
    <property type="project" value="InterPro"/>
</dbReference>
<dbReference type="GO" id="GO:0005524">
    <property type="term" value="F:ATP binding"/>
    <property type="evidence" value="ECO:0007669"/>
    <property type="project" value="UniProtKB-UniRule"/>
</dbReference>
<dbReference type="GO" id="GO:0004672">
    <property type="term" value="F:protein kinase activity"/>
    <property type="evidence" value="ECO:0007669"/>
    <property type="project" value="InterPro"/>
</dbReference>
<dbReference type="PROSITE" id="PS50011">
    <property type="entry name" value="PROTEIN_KINASE_DOM"/>
    <property type="match status" value="1"/>
</dbReference>
<evidence type="ECO:0000256" key="4">
    <source>
        <dbReference type="ARBA" id="ARBA00024334"/>
    </source>
</evidence>
<keyword evidence="3 5" id="KW-0067">ATP-binding</keyword>
<dbReference type="PROSITE" id="PS00107">
    <property type="entry name" value="PROTEIN_KINASE_ATP"/>
    <property type="match status" value="1"/>
</dbReference>
<evidence type="ECO:0000313" key="9">
    <source>
        <dbReference type="Proteomes" id="UP000604046"/>
    </source>
</evidence>
<protein>
    <submittedName>
        <fullName evidence="8">CPK3 protein</fullName>
    </submittedName>
</protein>
<dbReference type="PANTHER" id="PTHR24347">
    <property type="entry name" value="SERINE/THREONINE-PROTEIN KINASE"/>
    <property type="match status" value="1"/>
</dbReference>
<comment type="similarity">
    <text evidence="4">Belongs to the protein kinase superfamily. Ser/Thr protein kinase family. CDPK subfamily.</text>
</comment>
<dbReference type="InterPro" id="IPR017441">
    <property type="entry name" value="Protein_kinase_ATP_BS"/>
</dbReference>
<name>A0A812SDP5_9DINO</name>
<comment type="caution">
    <text evidence="8">The sequence shown here is derived from an EMBL/GenBank/DDBJ whole genome shotgun (WGS) entry which is preliminary data.</text>
</comment>
<dbReference type="PROSITE" id="PS00108">
    <property type="entry name" value="PROTEIN_KINASE_ST"/>
    <property type="match status" value="1"/>
</dbReference>
<dbReference type="Proteomes" id="UP000604046">
    <property type="component" value="Unassembled WGS sequence"/>
</dbReference>
<dbReference type="Pfam" id="PF13202">
    <property type="entry name" value="EF-hand_5"/>
    <property type="match status" value="1"/>
</dbReference>
<evidence type="ECO:0000313" key="8">
    <source>
        <dbReference type="EMBL" id="CAE7479621.1"/>
    </source>
</evidence>
<evidence type="ECO:0000256" key="3">
    <source>
        <dbReference type="ARBA" id="ARBA00022840"/>
    </source>
</evidence>
<dbReference type="InterPro" id="IPR008271">
    <property type="entry name" value="Ser/Thr_kinase_AS"/>
</dbReference>
<feature type="domain" description="EF-hand" evidence="7">
    <location>
        <begin position="461"/>
        <end position="496"/>
    </location>
</feature>
<dbReference type="OrthoDB" id="40902at2759"/>
<dbReference type="SUPFAM" id="SSF56112">
    <property type="entry name" value="Protein kinase-like (PK-like)"/>
    <property type="match status" value="1"/>
</dbReference>
<dbReference type="InterPro" id="IPR011992">
    <property type="entry name" value="EF-hand-dom_pair"/>
</dbReference>
<dbReference type="SUPFAM" id="SSF47473">
    <property type="entry name" value="EF-hand"/>
    <property type="match status" value="1"/>
</dbReference>
<dbReference type="PROSITE" id="PS00018">
    <property type="entry name" value="EF_HAND_1"/>
    <property type="match status" value="2"/>
</dbReference>
<evidence type="ECO:0000259" key="7">
    <source>
        <dbReference type="PROSITE" id="PS50222"/>
    </source>
</evidence>
<gene>
    <name evidence="8" type="primary">CPK3</name>
    <name evidence="8" type="ORF">SNAT2548_LOCUS26934</name>
</gene>
<dbReference type="InterPro" id="IPR002048">
    <property type="entry name" value="EF_hand_dom"/>
</dbReference>
<proteinExistence type="inferred from homology"/>
<feature type="domain" description="EF-hand" evidence="7">
    <location>
        <begin position="501"/>
        <end position="536"/>
    </location>
</feature>
<organism evidence="8 9">
    <name type="scientific">Symbiodinium natans</name>
    <dbReference type="NCBI Taxonomy" id="878477"/>
    <lineage>
        <taxon>Eukaryota</taxon>
        <taxon>Sar</taxon>
        <taxon>Alveolata</taxon>
        <taxon>Dinophyceae</taxon>
        <taxon>Suessiales</taxon>
        <taxon>Symbiodiniaceae</taxon>
        <taxon>Symbiodinium</taxon>
    </lineage>
</organism>
<dbReference type="Gene3D" id="1.10.510.10">
    <property type="entry name" value="Transferase(Phosphotransferase) domain 1"/>
    <property type="match status" value="1"/>
</dbReference>